<dbReference type="PANTHER" id="PTHR33769:SF2">
    <property type="entry name" value="TESTIS-EXPRESSED PROTEIN 26"/>
    <property type="match status" value="1"/>
</dbReference>
<dbReference type="EMBL" id="JANIIK010000114">
    <property type="protein sequence ID" value="KAJ3591494.1"/>
    <property type="molecule type" value="Genomic_DNA"/>
</dbReference>
<name>A0A9Q0DNB2_9TELE</name>
<organism evidence="1 2">
    <name type="scientific">Muraenolepis orangiensis</name>
    <name type="common">Patagonian moray cod</name>
    <dbReference type="NCBI Taxonomy" id="630683"/>
    <lineage>
        <taxon>Eukaryota</taxon>
        <taxon>Metazoa</taxon>
        <taxon>Chordata</taxon>
        <taxon>Craniata</taxon>
        <taxon>Vertebrata</taxon>
        <taxon>Euteleostomi</taxon>
        <taxon>Actinopterygii</taxon>
        <taxon>Neopterygii</taxon>
        <taxon>Teleostei</taxon>
        <taxon>Neoteleostei</taxon>
        <taxon>Acanthomorphata</taxon>
        <taxon>Zeiogadaria</taxon>
        <taxon>Gadariae</taxon>
        <taxon>Gadiformes</taxon>
        <taxon>Muraenolepidoidei</taxon>
        <taxon>Muraenolepididae</taxon>
        <taxon>Muraenolepis</taxon>
    </lineage>
</organism>
<keyword evidence="2" id="KW-1185">Reference proteome</keyword>
<comment type="caution">
    <text evidence="1">The sequence shown here is derived from an EMBL/GenBank/DDBJ whole genome shotgun (WGS) entry which is preliminary data.</text>
</comment>
<dbReference type="Proteomes" id="UP001148018">
    <property type="component" value="Unassembled WGS sequence"/>
</dbReference>
<dbReference type="PANTHER" id="PTHR33769">
    <property type="entry name" value="TESTIS-EXPRESSED PROTEIN 26 ISOFORM X3"/>
    <property type="match status" value="1"/>
</dbReference>
<sequence length="113" mass="13038">MEAVAVGADHVTSYMEGGLVPLRSRQQVPHCTFTEMRDNFCQPKLHDELQDKRFITSYGCNKHNPLHCRGIVPTVVQRHIRDHRHVSELTTYDTFYSQRSCSSYAKCCLKRPA</sequence>
<dbReference type="OrthoDB" id="5984625at2759"/>
<protein>
    <submittedName>
        <fullName evidence="1">Uncharacterized protein</fullName>
    </submittedName>
</protein>
<dbReference type="InterPro" id="IPR043460">
    <property type="entry name" value="MEDAG/TEX26"/>
</dbReference>
<reference evidence="1" key="1">
    <citation type="submission" date="2022-07" db="EMBL/GenBank/DDBJ databases">
        <title>Chromosome-level genome of Muraenolepis orangiensis.</title>
        <authorList>
            <person name="Kim J."/>
        </authorList>
    </citation>
    <scope>NUCLEOTIDE SEQUENCE</scope>
    <source>
        <strain evidence="1">KU_S4_2022</strain>
        <tissue evidence="1">Muscle</tissue>
    </source>
</reference>
<gene>
    <name evidence="1" type="ORF">NHX12_009438</name>
</gene>
<evidence type="ECO:0000313" key="1">
    <source>
        <dbReference type="EMBL" id="KAJ3591494.1"/>
    </source>
</evidence>
<dbReference type="AlphaFoldDB" id="A0A9Q0DNB2"/>
<evidence type="ECO:0000313" key="2">
    <source>
        <dbReference type="Proteomes" id="UP001148018"/>
    </source>
</evidence>
<accession>A0A9Q0DNB2</accession>
<dbReference type="GO" id="GO:0005737">
    <property type="term" value="C:cytoplasm"/>
    <property type="evidence" value="ECO:0007669"/>
    <property type="project" value="TreeGrafter"/>
</dbReference>
<proteinExistence type="predicted"/>